<dbReference type="Proteomes" id="UP001597383">
    <property type="component" value="Unassembled WGS sequence"/>
</dbReference>
<dbReference type="EMBL" id="JBHUHQ010000002">
    <property type="protein sequence ID" value="MFD2043101.1"/>
    <property type="molecule type" value="Genomic_DNA"/>
</dbReference>
<gene>
    <name evidence="6" type="ORF">ACFSJF_02095</name>
</gene>
<comment type="caution">
    <text evidence="6">The sequence shown here is derived from an EMBL/GenBank/DDBJ whole genome shotgun (WGS) entry which is preliminary data.</text>
</comment>
<keyword evidence="4 6" id="KW-0067">ATP-binding</keyword>
<dbReference type="InterPro" id="IPR003593">
    <property type="entry name" value="AAA+_ATPase"/>
</dbReference>
<keyword evidence="7" id="KW-1185">Reference proteome</keyword>
<evidence type="ECO:0000256" key="2">
    <source>
        <dbReference type="ARBA" id="ARBA00022448"/>
    </source>
</evidence>
<dbReference type="PROSITE" id="PS50893">
    <property type="entry name" value="ABC_TRANSPORTER_2"/>
    <property type="match status" value="1"/>
</dbReference>
<evidence type="ECO:0000313" key="6">
    <source>
        <dbReference type="EMBL" id="MFD2043101.1"/>
    </source>
</evidence>
<dbReference type="GO" id="GO:0005524">
    <property type="term" value="F:ATP binding"/>
    <property type="evidence" value="ECO:0007669"/>
    <property type="project" value="UniProtKB-KW"/>
</dbReference>
<evidence type="ECO:0000256" key="3">
    <source>
        <dbReference type="ARBA" id="ARBA00022741"/>
    </source>
</evidence>
<comment type="similarity">
    <text evidence="1">Belongs to the ABC transporter superfamily.</text>
</comment>
<dbReference type="InterPro" id="IPR019895">
    <property type="entry name" value="L_ocin_972_ABC"/>
</dbReference>
<accession>A0ABW4VVG0</accession>
<dbReference type="InterPro" id="IPR017911">
    <property type="entry name" value="MacB-like_ATP-bd"/>
</dbReference>
<evidence type="ECO:0000313" key="7">
    <source>
        <dbReference type="Proteomes" id="UP001597383"/>
    </source>
</evidence>
<keyword evidence="2" id="KW-0813">Transport</keyword>
<dbReference type="InterPro" id="IPR027417">
    <property type="entry name" value="P-loop_NTPase"/>
</dbReference>
<dbReference type="Gene3D" id="3.40.50.300">
    <property type="entry name" value="P-loop containing nucleotide triphosphate hydrolases"/>
    <property type="match status" value="1"/>
</dbReference>
<dbReference type="SUPFAM" id="SSF52540">
    <property type="entry name" value="P-loop containing nucleoside triphosphate hydrolases"/>
    <property type="match status" value="1"/>
</dbReference>
<dbReference type="Pfam" id="PF00005">
    <property type="entry name" value="ABC_tran"/>
    <property type="match status" value="1"/>
</dbReference>
<evidence type="ECO:0000259" key="5">
    <source>
        <dbReference type="PROSITE" id="PS50893"/>
    </source>
</evidence>
<sequence>MQTICELKNVSKGYGNKQVLENLSLSITKGELLAITGRSGSGKSTLMNMIGLLEQQDDGTITLFGEENVYSNRKLVKSFLRNKIAYLFQNFALIDNTTIDKNLDIPLIHTGYSKNKRRDLKIEALSTVGLTNDLSQKVYELSGGEQQRLAIARILLKPSELILADEPTGSLDEKNQDDILKLLIELNLKGKTVVIVTHDKEVTNACKRVVQIDEEG</sequence>
<reference evidence="7" key="1">
    <citation type="journal article" date="2019" name="Int. J. Syst. Evol. Microbiol.">
        <title>The Global Catalogue of Microorganisms (GCM) 10K type strain sequencing project: providing services to taxonomists for standard genome sequencing and annotation.</title>
        <authorList>
            <consortium name="The Broad Institute Genomics Platform"/>
            <consortium name="The Broad Institute Genome Sequencing Center for Infectious Disease"/>
            <person name="Wu L."/>
            <person name="Ma J."/>
        </authorList>
    </citation>
    <scope>NUCLEOTIDE SEQUENCE [LARGE SCALE GENOMIC DNA]</scope>
    <source>
        <strain evidence="7">R28</strain>
    </source>
</reference>
<dbReference type="CDD" id="cd03255">
    <property type="entry name" value="ABC_MJ0796_LolCDE_FtsE"/>
    <property type="match status" value="1"/>
</dbReference>
<dbReference type="RefSeq" id="WP_377554912.1">
    <property type="nucleotide sequence ID" value="NZ_JBHUHQ010000002.1"/>
</dbReference>
<keyword evidence="3" id="KW-0547">Nucleotide-binding</keyword>
<dbReference type="PANTHER" id="PTHR42798">
    <property type="entry name" value="LIPOPROTEIN-RELEASING SYSTEM ATP-BINDING PROTEIN LOLD"/>
    <property type="match status" value="1"/>
</dbReference>
<dbReference type="InterPro" id="IPR003439">
    <property type="entry name" value="ABC_transporter-like_ATP-bd"/>
</dbReference>
<evidence type="ECO:0000256" key="1">
    <source>
        <dbReference type="ARBA" id="ARBA00005417"/>
    </source>
</evidence>
<proteinExistence type="inferred from homology"/>
<organism evidence="6 7">
    <name type="scientific">Ornithinibacillus salinisoli</name>
    <dbReference type="NCBI Taxonomy" id="1848459"/>
    <lineage>
        <taxon>Bacteria</taxon>
        <taxon>Bacillati</taxon>
        <taxon>Bacillota</taxon>
        <taxon>Bacilli</taxon>
        <taxon>Bacillales</taxon>
        <taxon>Bacillaceae</taxon>
        <taxon>Ornithinibacillus</taxon>
    </lineage>
</organism>
<name>A0ABW4VVG0_9BACI</name>
<dbReference type="SMART" id="SM00382">
    <property type="entry name" value="AAA"/>
    <property type="match status" value="1"/>
</dbReference>
<dbReference type="PROSITE" id="PS00211">
    <property type="entry name" value="ABC_TRANSPORTER_1"/>
    <property type="match status" value="1"/>
</dbReference>
<dbReference type="PANTHER" id="PTHR42798:SF4">
    <property type="entry name" value="ABC TRANSPORTER DOMAIN-CONTAINING PROTEIN"/>
    <property type="match status" value="1"/>
</dbReference>
<feature type="domain" description="ABC transporter" evidence="5">
    <location>
        <begin position="5"/>
        <end position="216"/>
    </location>
</feature>
<protein>
    <submittedName>
        <fullName evidence="6">ABC transporter ATP-binding protein</fullName>
    </submittedName>
</protein>
<dbReference type="InterPro" id="IPR017871">
    <property type="entry name" value="ABC_transporter-like_CS"/>
</dbReference>
<dbReference type="NCBIfam" id="TIGR03608">
    <property type="entry name" value="L_ocin_972_ABC"/>
    <property type="match status" value="1"/>
</dbReference>
<evidence type="ECO:0000256" key="4">
    <source>
        <dbReference type="ARBA" id="ARBA00022840"/>
    </source>
</evidence>